<dbReference type="Proteomes" id="UP000251994">
    <property type="component" value="Chromosome"/>
</dbReference>
<evidence type="ECO:0000313" key="3">
    <source>
        <dbReference type="Proteomes" id="UP000251994"/>
    </source>
</evidence>
<dbReference type="RefSeq" id="WP_154807389.1">
    <property type="nucleotide sequence ID" value="NZ_CP030219.1"/>
</dbReference>
<feature type="signal peptide" evidence="1">
    <location>
        <begin position="1"/>
        <end position="23"/>
    </location>
</feature>
<accession>A0A7U5YN72</accession>
<sequence>MKNFKILAVAAALSAVMTGSAFAVGSYQTGQILPISTTFNTNVESYAEVQSEHVEISKGQVDTNVILAKVSNLPANSIIYDATSANEGELKFSDVNNHSFQAVAYESGARSRVVSAGSSLPTDQNTYVTKPGDVINISPVSTLDSPAAGVYTSNPTVYTWKE</sequence>
<dbReference type="AlphaFoldDB" id="A0A7U5YN72"/>
<evidence type="ECO:0000256" key="1">
    <source>
        <dbReference type="SAM" id="SignalP"/>
    </source>
</evidence>
<organism evidence="2 3">
    <name type="scientific">Salmonella enterica</name>
    <name type="common">Salmonella choleraesuis</name>
    <dbReference type="NCBI Taxonomy" id="28901"/>
    <lineage>
        <taxon>Bacteria</taxon>
        <taxon>Pseudomonadati</taxon>
        <taxon>Pseudomonadota</taxon>
        <taxon>Gammaproteobacteria</taxon>
        <taxon>Enterobacterales</taxon>
        <taxon>Enterobacteriaceae</taxon>
        <taxon>Salmonella</taxon>
    </lineage>
</organism>
<reference evidence="2 3" key="1">
    <citation type="submission" date="2018-06" db="EMBL/GenBank/DDBJ databases">
        <title>Completed Genome Sequences of 32 Strains from Various Serotypes of Salmonella enterica.</title>
        <authorList>
            <person name="Nash J.H.E."/>
            <person name="Robertson J."/>
            <person name="Bessonov K."/>
        </authorList>
    </citation>
    <scope>NUCLEOTIDE SEQUENCE [LARGE SCALE GENOMIC DNA]</scope>
    <source>
        <strain evidence="2 3">SA20021456</strain>
    </source>
</reference>
<dbReference type="EMBL" id="CP030219">
    <property type="protein sequence ID" value="AXD70320.1"/>
    <property type="molecule type" value="Genomic_DNA"/>
</dbReference>
<evidence type="ECO:0000313" key="2">
    <source>
        <dbReference type="EMBL" id="AXD70320.1"/>
    </source>
</evidence>
<proteinExistence type="predicted"/>
<feature type="chain" id="PRO_5030701664" evidence="1">
    <location>
        <begin position="24"/>
        <end position="162"/>
    </location>
</feature>
<name>A0A7U5YN72_SALER</name>
<protein>
    <submittedName>
        <fullName evidence="2">Uncharacterized protein</fullName>
    </submittedName>
</protein>
<gene>
    <name evidence="2" type="ORF">CHC34_04665</name>
</gene>
<keyword evidence="1" id="KW-0732">Signal</keyword>